<organism evidence="1 2">
    <name type="scientific">Candidatus Contendobacter odensis Run_B_J11</name>
    <dbReference type="NCBI Taxonomy" id="1400861"/>
    <lineage>
        <taxon>Bacteria</taxon>
        <taxon>Pseudomonadati</taxon>
        <taxon>Pseudomonadota</taxon>
        <taxon>Gammaproteobacteria</taxon>
        <taxon>Candidatus Competibacteraceae</taxon>
        <taxon>Candidatus Contendibacter</taxon>
    </lineage>
</organism>
<comment type="caution">
    <text evidence="1">The sequence shown here is derived from an EMBL/GenBank/DDBJ whole genome shotgun (WGS) entry which is preliminary data.</text>
</comment>
<accession>A0A7U7J3Y3</accession>
<dbReference type="EMBL" id="CBTK010000091">
    <property type="protein sequence ID" value="CDH44670.1"/>
    <property type="molecule type" value="Genomic_DNA"/>
</dbReference>
<name>A0A7U7J3Y3_9GAMM</name>
<evidence type="ECO:0000313" key="2">
    <source>
        <dbReference type="Proteomes" id="UP000019184"/>
    </source>
</evidence>
<protein>
    <submittedName>
        <fullName evidence="1">Uncharacterized protein</fullName>
    </submittedName>
</protein>
<evidence type="ECO:0000313" key="1">
    <source>
        <dbReference type="EMBL" id="CDH44670.1"/>
    </source>
</evidence>
<dbReference type="RefSeq" id="WP_034431852.1">
    <property type="nucleotide sequence ID" value="NZ_CBTK010000091.1"/>
</dbReference>
<dbReference type="Proteomes" id="UP000019184">
    <property type="component" value="Unassembled WGS sequence"/>
</dbReference>
<reference evidence="1 2" key="1">
    <citation type="journal article" date="2014" name="ISME J.">
        <title>Candidatus Competibacter-lineage genomes retrieved from metagenomes reveal functional metabolic diversity.</title>
        <authorList>
            <person name="McIlroy S.J."/>
            <person name="Albertsen M."/>
            <person name="Andresen E.K."/>
            <person name="Saunders A.M."/>
            <person name="Kristiansen R."/>
            <person name="Stokholm-Bjerregaard M."/>
            <person name="Nielsen K.L."/>
            <person name="Nielsen P.H."/>
        </authorList>
    </citation>
    <scope>NUCLEOTIDE SEQUENCE [LARGE SCALE GENOMIC DNA]</scope>
    <source>
        <strain evidence="1 2">Run_B_J11</strain>
    </source>
</reference>
<proteinExistence type="predicted"/>
<keyword evidence="2" id="KW-1185">Reference proteome</keyword>
<sequence length="133" mass="15381">MFRQKPLPSPAPDLAPSTDWAHGFHYLAPQTALLFGSDRREPKAWRPGVSLARRGAFTLLLPATRRPNPEFFHLKPDDWFPRRPPPKLPTDGYLSHQYEAVFHDRLIELGVLRHDLRIDIAAWLQRRRGGDND</sequence>
<gene>
    <name evidence="1" type="ORF">BN874_1800008</name>
</gene>
<dbReference type="AlphaFoldDB" id="A0A7U7J3Y3"/>